<feature type="region of interest" description="Disordered" evidence="2">
    <location>
        <begin position="1045"/>
        <end position="1071"/>
    </location>
</feature>
<reference evidence="4" key="1">
    <citation type="submission" date="2020-04" db="EMBL/GenBank/DDBJ databases">
        <title>Analysis of mating type loci in Filobasidium floriforme.</title>
        <authorList>
            <person name="Nowrousian M."/>
        </authorList>
    </citation>
    <scope>NUCLEOTIDE SEQUENCE</scope>
    <source>
        <strain evidence="4">CBS 6242</strain>
    </source>
</reference>
<feature type="domain" description="RNase III" evidence="3">
    <location>
        <begin position="724"/>
        <end position="871"/>
    </location>
</feature>
<dbReference type="AlphaFoldDB" id="A0A8K0NNW1"/>
<feature type="domain" description="RNase III" evidence="3">
    <location>
        <begin position="552"/>
        <end position="669"/>
    </location>
</feature>
<accession>A0A8K0NNW1</accession>
<dbReference type="Gene3D" id="1.10.1520.10">
    <property type="entry name" value="Ribonuclease III domain"/>
    <property type="match status" value="2"/>
</dbReference>
<feature type="compositionally biased region" description="Basic and acidic residues" evidence="2">
    <location>
        <begin position="1059"/>
        <end position="1071"/>
    </location>
</feature>
<dbReference type="GO" id="GO:0006396">
    <property type="term" value="P:RNA processing"/>
    <property type="evidence" value="ECO:0007669"/>
    <property type="project" value="InterPro"/>
</dbReference>
<dbReference type="PANTHER" id="PTHR14950">
    <property type="entry name" value="DICER-RELATED"/>
    <property type="match status" value="1"/>
</dbReference>
<organism evidence="4 5">
    <name type="scientific">Filobasidium floriforme</name>
    <dbReference type="NCBI Taxonomy" id="5210"/>
    <lineage>
        <taxon>Eukaryota</taxon>
        <taxon>Fungi</taxon>
        <taxon>Dikarya</taxon>
        <taxon>Basidiomycota</taxon>
        <taxon>Agaricomycotina</taxon>
        <taxon>Tremellomycetes</taxon>
        <taxon>Filobasidiales</taxon>
        <taxon>Filobasidiaceae</taxon>
        <taxon>Filobasidium</taxon>
    </lineage>
</organism>
<dbReference type="PROSITE" id="PS50142">
    <property type="entry name" value="RNASE_3_2"/>
    <property type="match status" value="2"/>
</dbReference>
<dbReference type="GO" id="GO:0004525">
    <property type="term" value="F:ribonuclease III activity"/>
    <property type="evidence" value="ECO:0007669"/>
    <property type="project" value="InterPro"/>
</dbReference>
<dbReference type="CDD" id="cd00593">
    <property type="entry name" value="RIBOc"/>
    <property type="match status" value="1"/>
</dbReference>
<dbReference type="Pfam" id="PF00636">
    <property type="entry name" value="Ribonuclease_3"/>
    <property type="match status" value="2"/>
</dbReference>
<dbReference type="InterPro" id="IPR000999">
    <property type="entry name" value="RNase_III_dom"/>
</dbReference>
<feature type="region of interest" description="Disordered" evidence="2">
    <location>
        <begin position="89"/>
        <end position="136"/>
    </location>
</feature>
<proteinExistence type="predicted"/>
<evidence type="ECO:0000313" key="5">
    <source>
        <dbReference type="Proteomes" id="UP000812966"/>
    </source>
</evidence>
<dbReference type="SUPFAM" id="SSF69065">
    <property type="entry name" value="RNase III domain-like"/>
    <property type="match status" value="2"/>
</dbReference>
<comment type="caution">
    <text evidence="4">The sequence shown here is derived from an EMBL/GenBank/DDBJ whole genome shotgun (WGS) entry which is preliminary data.</text>
</comment>
<dbReference type="PANTHER" id="PTHR14950:SF37">
    <property type="entry name" value="ENDORIBONUCLEASE DICER"/>
    <property type="match status" value="1"/>
</dbReference>
<feature type="compositionally biased region" description="Basic and acidic residues" evidence="2">
    <location>
        <begin position="121"/>
        <end position="130"/>
    </location>
</feature>
<dbReference type="Proteomes" id="UP000812966">
    <property type="component" value="Unassembled WGS sequence"/>
</dbReference>
<evidence type="ECO:0000256" key="1">
    <source>
        <dbReference type="ARBA" id="ARBA00022801"/>
    </source>
</evidence>
<dbReference type="InterPro" id="IPR036389">
    <property type="entry name" value="RNase_III_sf"/>
</dbReference>
<keyword evidence="1" id="KW-0378">Hydrolase</keyword>
<evidence type="ECO:0000256" key="2">
    <source>
        <dbReference type="SAM" id="MobiDB-lite"/>
    </source>
</evidence>
<evidence type="ECO:0000259" key="3">
    <source>
        <dbReference type="PROSITE" id="PS50142"/>
    </source>
</evidence>
<dbReference type="EMBL" id="JABELV010000142">
    <property type="protein sequence ID" value="KAG7529633.1"/>
    <property type="molecule type" value="Genomic_DNA"/>
</dbReference>
<name>A0A8K0NNW1_9TREE</name>
<feature type="region of interest" description="Disordered" evidence="2">
    <location>
        <begin position="994"/>
        <end position="1022"/>
    </location>
</feature>
<protein>
    <recommendedName>
        <fullName evidence="3">RNase III domain-containing protein</fullName>
    </recommendedName>
</protein>
<evidence type="ECO:0000313" key="4">
    <source>
        <dbReference type="EMBL" id="KAG7529633.1"/>
    </source>
</evidence>
<sequence length="1071" mass="119060">MAGWLDDDFELINGEPDWDALIEWFENEAQGTQYGGDAEQILGQFEADSGYVEGNQAAALTVTKPVQQQQLVLPNDRAGAPVQYALSNDRAGAPDQRAFRNDRAGGSVQSAIANDRAGAPIDREPPSDRRARTRSSADPNALLMLGYGEQRQGAVPNTEANWAGAGLPSVAEYHGLQTAKQKAQQKAKDGRKVTEANWAGAGTLSAEEYHDLQIAKQQAQHKAKDGRKISGLPTRGGHSVEIERNTPKFWEICEPLAAGNFCATLCRIQVPARERIGRHRSYRTMCILTTRKLPIPMGRPLPTCKAVVKVDAVLEACRDIHLDDAQVRKAIQYTVKMFSLPRRKTLEARDLPYLVLPMSMQWSAAFNAMSEVQSIRQTDVERNLAWTEIDSTLDHEKETRMVNPLDSIERKRGGAMAAFAEESIYIVHGAQYNEVHETCWDEESRAKARKRAIDQAFKANPEGPEEVPEIQGPVFELRQIPDFWKPGHSRVTTTNLHVDPNLEPRSTIARSIYHSAHMLPWIMWTIDGLLLAQEVNQQFLDSQADTYDVLAALSTTQSSRDVDLEVLEFAGDTYWKFAATEYHFHSSPTKDYQELNRLVRGITDNAPLARGMKESGAESYIMNDPVDTSNFLPPGCDYKNSYGKSRPPRLNLLSPKSIADVAEALAGAVGKVKDNELLLRTCMRLFPSAFPFRSSYPPELSWRAIAQMDTSLNFGNRSASQSDVDYVQRVTGHRFENWNLLGLILDPRNACRGGIDSISMRLTFLGDAIFDCILMDYLIAQGAAQNLDPGQLTHWRMKMASSVSLAALWVNSGLHRVVGGSRGKIHQFEYELQKTVDTQTELHMAWTKIANVPKLDGHVYLLLAGVLADSGWLFSAVTDLFDRLYLPFFARFVGSYDRDRLDSIPEPDAARLKLQQGLRPCKDVHSTTTVMPHGIFNTDVKCHSRVIGNGRSLYQVAAEGFAYREAQKFILDAPLRQALIRKYCNCLDGLSRKPAATGVPPQSAEPSTGIRQADRKQETLSDDGFEIVADPGLVGSVVGRLSKVVPATRKASSSDDSGEQERENKLGRYDI</sequence>
<keyword evidence="5" id="KW-1185">Reference proteome</keyword>
<gene>
    <name evidence="4" type="ORF">FFLO_05511</name>
</gene>